<proteinExistence type="predicted"/>
<dbReference type="Proteomes" id="UP000037035">
    <property type="component" value="Unassembled WGS sequence"/>
</dbReference>
<keyword evidence="2" id="KW-1185">Reference proteome</keyword>
<dbReference type="EMBL" id="LAVV01009759">
    <property type="protein sequence ID" value="KNZ50041.1"/>
    <property type="molecule type" value="Genomic_DNA"/>
</dbReference>
<accession>A0A0L6UNE1</accession>
<name>A0A0L6UNE1_9BASI</name>
<dbReference type="VEuPathDB" id="FungiDB:VP01_4631g2"/>
<protein>
    <submittedName>
        <fullName evidence="1">Uncharacterized protein</fullName>
    </submittedName>
</protein>
<dbReference type="OrthoDB" id="5946233at2759"/>
<feature type="non-terminal residue" evidence="1">
    <location>
        <position position="1"/>
    </location>
</feature>
<evidence type="ECO:0000313" key="2">
    <source>
        <dbReference type="Proteomes" id="UP000037035"/>
    </source>
</evidence>
<dbReference type="AlphaFoldDB" id="A0A0L6UNE1"/>
<reference evidence="1 2" key="1">
    <citation type="submission" date="2015-08" db="EMBL/GenBank/DDBJ databases">
        <title>Next Generation Sequencing and Analysis of the Genome of Puccinia sorghi L Schw, the Causal Agent of Maize Common Rust.</title>
        <authorList>
            <person name="Rochi L."/>
            <person name="Burguener G."/>
            <person name="Darino M."/>
            <person name="Turjanski A."/>
            <person name="Kreff E."/>
            <person name="Dieguez M.J."/>
            <person name="Sacco F."/>
        </authorList>
    </citation>
    <scope>NUCLEOTIDE SEQUENCE [LARGE SCALE GENOMIC DNA]</scope>
    <source>
        <strain evidence="1 2">RO10H11247</strain>
    </source>
</reference>
<comment type="caution">
    <text evidence="1">The sequence shown here is derived from an EMBL/GenBank/DDBJ whole genome shotgun (WGS) entry which is preliminary data.</text>
</comment>
<evidence type="ECO:0000313" key="1">
    <source>
        <dbReference type="EMBL" id="KNZ50041.1"/>
    </source>
</evidence>
<sequence length="99" mass="10945">EQGGKNGLVPIPPEAANKLQIEFYPDGAELMRVSPLWFSEAIGKLVQGMEPPLPVVDTKNVWDVFSSILSLIKAYDESWLEKRSNDPSLNISSQAFNAN</sequence>
<organism evidence="1 2">
    <name type="scientific">Puccinia sorghi</name>
    <dbReference type="NCBI Taxonomy" id="27349"/>
    <lineage>
        <taxon>Eukaryota</taxon>
        <taxon>Fungi</taxon>
        <taxon>Dikarya</taxon>
        <taxon>Basidiomycota</taxon>
        <taxon>Pucciniomycotina</taxon>
        <taxon>Pucciniomycetes</taxon>
        <taxon>Pucciniales</taxon>
        <taxon>Pucciniaceae</taxon>
        <taxon>Puccinia</taxon>
    </lineage>
</organism>
<gene>
    <name evidence="1" type="ORF">VP01_4631g2</name>
</gene>